<reference evidence="1" key="1">
    <citation type="submission" date="2020-07" db="EMBL/GenBank/DDBJ databases">
        <title>Clarias magur genome sequencing, assembly and annotation.</title>
        <authorList>
            <person name="Kushwaha B."/>
            <person name="Kumar R."/>
            <person name="Das P."/>
            <person name="Joshi C.G."/>
            <person name="Kumar D."/>
            <person name="Nagpure N.S."/>
            <person name="Pandey M."/>
            <person name="Agarwal S."/>
            <person name="Srivastava S."/>
            <person name="Singh M."/>
            <person name="Sahoo L."/>
            <person name="Jayasankar P."/>
            <person name="Meher P.K."/>
            <person name="Koringa P.G."/>
            <person name="Iquebal M.A."/>
            <person name="Das S.P."/>
            <person name="Bit A."/>
            <person name="Patnaik S."/>
            <person name="Patel N."/>
            <person name="Shah T.M."/>
            <person name="Hinsu A."/>
            <person name="Jena J.K."/>
        </authorList>
    </citation>
    <scope>NUCLEOTIDE SEQUENCE</scope>
    <source>
        <strain evidence="1">CIFAMagur01</strain>
        <tissue evidence="1">Testis</tissue>
    </source>
</reference>
<organism evidence="1 2">
    <name type="scientific">Clarias magur</name>
    <name type="common">Asian catfish</name>
    <name type="synonym">Macropteronotus magur</name>
    <dbReference type="NCBI Taxonomy" id="1594786"/>
    <lineage>
        <taxon>Eukaryota</taxon>
        <taxon>Metazoa</taxon>
        <taxon>Chordata</taxon>
        <taxon>Craniata</taxon>
        <taxon>Vertebrata</taxon>
        <taxon>Euteleostomi</taxon>
        <taxon>Actinopterygii</taxon>
        <taxon>Neopterygii</taxon>
        <taxon>Teleostei</taxon>
        <taxon>Ostariophysi</taxon>
        <taxon>Siluriformes</taxon>
        <taxon>Clariidae</taxon>
        <taxon>Clarias</taxon>
    </lineage>
</organism>
<evidence type="ECO:0000313" key="2">
    <source>
        <dbReference type="Proteomes" id="UP000727407"/>
    </source>
</evidence>
<gene>
    <name evidence="1" type="primary">lacZ</name>
    <name evidence="1" type="ORF">DAT39_016112</name>
</gene>
<proteinExistence type="predicted"/>
<dbReference type="AlphaFoldDB" id="A0A8J4UEB1"/>
<name>A0A8J4UEB1_CLAMG</name>
<accession>A0A8J4UEB1</accession>
<sequence length="51" mass="6012">MFRSDPKWQRQQLGLLVRRPREMEEEVQTHGAVRIYSEDIKEGREAPSGDV</sequence>
<keyword evidence="2" id="KW-1185">Reference proteome</keyword>
<protein>
    <submittedName>
        <fullName evidence="1">Beta-galactosidase</fullName>
    </submittedName>
</protein>
<dbReference type="EMBL" id="QNUK01000386">
    <property type="protein sequence ID" value="KAF5894200.1"/>
    <property type="molecule type" value="Genomic_DNA"/>
</dbReference>
<comment type="caution">
    <text evidence="1">The sequence shown here is derived from an EMBL/GenBank/DDBJ whole genome shotgun (WGS) entry which is preliminary data.</text>
</comment>
<evidence type="ECO:0000313" key="1">
    <source>
        <dbReference type="EMBL" id="KAF5894200.1"/>
    </source>
</evidence>
<dbReference type="Proteomes" id="UP000727407">
    <property type="component" value="Unassembled WGS sequence"/>
</dbReference>